<dbReference type="InterPro" id="IPR002878">
    <property type="entry name" value="ChsH2_C"/>
</dbReference>
<proteinExistence type="predicted"/>
<organism evidence="3 4">
    <name type="scientific">Daeguia caeni</name>
    <dbReference type="NCBI Taxonomy" id="439612"/>
    <lineage>
        <taxon>Bacteria</taxon>
        <taxon>Pseudomonadati</taxon>
        <taxon>Pseudomonadota</taxon>
        <taxon>Alphaproteobacteria</taxon>
        <taxon>Hyphomicrobiales</taxon>
        <taxon>Brucellaceae</taxon>
        <taxon>Daeguia</taxon>
    </lineage>
</organism>
<dbReference type="Proteomes" id="UP001596042">
    <property type="component" value="Unassembled WGS sequence"/>
</dbReference>
<dbReference type="RefSeq" id="WP_374831535.1">
    <property type="nucleotide sequence ID" value="NZ_JBHEEZ010000009.1"/>
</dbReference>
<evidence type="ECO:0000259" key="2">
    <source>
        <dbReference type="Pfam" id="PF12172"/>
    </source>
</evidence>
<dbReference type="InterPro" id="IPR012340">
    <property type="entry name" value="NA-bd_OB-fold"/>
</dbReference>
<feature type="domain" description="ChsH2 rubredoxin-like zinc ribbon" evidence="2">
    <location>
        <begin position="13"/>
        <end position="39"/>
    </location>
</feature>
<sequence>MKPVIDIDSAPFWEALKQGRLLIQRCPTTGRYQWYPRAHSIHDPSVSPEWLEARGTGEVFSFTVIHRGNTKRPPYNCAMIKLDEGVIMLSTLRGIEEEAMKIGQRVRVDFEDLDEEIRLPVFRPVEA</sequence>
<reference evidence="4" key="1">
    <citation type="journal article" date="2019" name="Int. J. Syst. Evol. Microbiol.">
        <title>The Global Catalogue of Microorganisms (GCM) 10K type strain sequencing project: providing services to taxonomists for standard genome sequencing and annotation.</title>
        <authorList>
            <consortium name="The Broad Institute Genomics Platform"/>
            <consortium name="The Broad Institute Genome Sequencing Center for Infectious Disease"/>
            <person name="Wu L."/>
            <person name="Ma J."/>
        </authorList>
    </citation>
    <scope>NUCLEOTIDE SEQUENCE [LARGE SCALE GENOMIC DNA]</scope>
    <source>
        <strain evidence="4">CGMCC 1.15731</strain>
    </source>
</reference>
<gene>
    <name evidence="3" type="ORF">ACFO1V_02065</name>
</gene>
<keyword evidence="4" id="KW-1185">Reference proteome</keyword>
<evidence type="ECO:0000259" key="1">
    <source>
        <dbReference type="Pfam" id="PF01796"/>
    </source>
</evidence>
<protein>
    <submittedName>
        <fullName evidence="3">Zn-ribbon domain-containing OB-fold protein</fullName>
    </submittedName>
</protein>
<dbReference type="PANTHER" id="PTHR34075:SF5">
    <property type="entry name" value="BLR3430 PROTEIN"/>
    <property type="match status" value="1"/>
</dbReference>
<dbReference type="Gene3D" id="6.10.30.10">
    <property type="match status" value="1"/>
</dbReference>
<dbReference type="SUPFAM" id="SSF50249">
    <property type="entry name" value="Nucleic acid-binding proteins"/>
    <property type="match status" value="1"/>
</dbReference>
<feature type="domain" description="ChsH2 C-terminal OB-fold" evidence="1">
    <location>
        <begin position="50"/>
        <end position="111"/>
    </location>
</feature>
<comment type="caution">
    <text evidence="3">The sequence shown here is derived from an EMBL/GenBank/DDBJ whole genome shotgun (WGS) entry which is preliminary data.</text>
</comment>
<name>A0ABV9H0Q4_9HYPH</name>
<dbReference type="InterPro" id="IPR022002">
    <property type="entry name" value="ChsH2_Znr"/>
</dbReference>
<evidence type="ECO:0000313" key="4">
    <source>
        <dbReference type="Proteomes" id="UP001596042"/>
    </source>
</evidence>
<evidence type="ECO:0000313" key="3">
    <source>
        <dbReference type="EMBL" id="MFC4624023.1"/>
    </source>
</evidence>
<dbReference type="Pfam" id="PF01796">
    <property type="entry name" value="OB_ChsH2_C"/>
    <property type="match status" value="1"/>
</dbReference>
<dbReference type="Pfam" id="PF12172">
    <property type="entry name" value="zf-ChsH2"/>
    <property type="match status" value="1"/>
</dbReference>
<dbReference type="PANTHER" id="PTHR34075">
    <property type="entry name" value="BLR3430 PROTEIN"/>
    <property type="match status" value="1"/>
</dbReference>
<dbReference type="InterPro" id="IPR052513">
    <property type="entry name" value="Thioester_dehydratase-like"/>
</dbReference>
<dbReference type="EMBL" id="JBHSEL010000023">
    <property type="protein sequence ID" value="MFC4624023.1"/>
    <property type="molecule type" value="Genomic_DNA"/>
</dbReference>
<accession>A0ABV9H0Q4</accession>